<evidence type="ECO:0000313" key="2">
    <source>
        <dbReference type="Proteomes" id="UP000183954"/>
    </source>
</evidence>
<protein>
    <submittedName>
        <fullName evidence="1">Uncharacterized protein</fullName>
    </submittedName>
</protein>
<evidence type="ECO:0000313" key="1">
    <source>
        <dbReference type="EMBL" id="SHI57202.1"/>
    </source>
</evidence>
<dbReference type="RefSeq" id="WP_073032073.1">
    <property type="nucleotide sequence ID" value="NZ_FQXJ01000020.1"/>
</dbReference>
<reference evidence="2" key="1">
    <citation type="submission" date="2016-11" db="EMBL/GenBank/DDBJ databases">
        <authorList>
            <person name="Varghese N."/>
            <person name="Submissions S."/>
        </authorList>
    </citation>
    <scope>NUCLEOTIDE SEQUENCE [LARGE SCALE GENOMIC DNA]</scope>
    <source>
        <strain evidence="2">DSM 15449</strain>
    </source>
</reference>
<gene>
    <name evidence="1" type="ORF">SAMN02746098_04311</name>
</gene>
<dbReference type="Proteomes" id="UP000183954">
    <property type="component" value="Unassembled WGS sequence"/>
</dbReference>
<name>A0A1M6C869_9FIRM</name>
<dbReference type="AlphaFoldDB" id="A0A1M6C869"/>
<sequence>MEEIFSPNSIIDLGPVDLVIVPQVVSAPNVIKLKVYEREHFFLNPNPAVNQNQIAIYSICSSCFTQAVAEIRDLYAGWSKIDRAEPTKLIGIHNQNPNTLYIQFSLGERYFIYKRCLTLNRDMVYEELFGKKHNLSRRSLNSEDEQYLISRLRFMPKAKNAISFYAFKVHIRTRRHFAFSH</sequence>
<proteinExistence type="predicted"/>
<dbReference type="OrthoDB" id="1796198at2"/>
<accession>A0A1M6C869</accession>
<organism evidence="1 2">
    <name type="scientific">Desulfosporosinus lacus DSM 15449</name>
    <dbReference type="NCBI Taxonomy" id="1121420"/>
    <lineage>
        <taxon>Bacteria</taxon>
        <taxon>Bacillati</taxon>
        <taxon>Bacillota</taxon>
        <taxon>Clostridia</taxon>
        <taxon>Eubacteriales</taxon>
        <taxon>Desulfitobacteriaceae</taxon>
        <taxon>Desulfosporosinus</taxon>
    </lineage>
</organism>
<keyword evidence="2" id="KW-1185">Reference proteome</keyword>
<dbReference type="EMBL" id="FQXJ01000020">
    <property type="protein sequence ID" value="SHI57202.1"/>
    <property type="molecule type" value="Genomic_DNA"/>
</dbReference>